<evidence type="ECO:0000313" key="1">
    <source>
        <dbReference type="EMBL" id="KAI9897752.1"/>
    </source>
</evidence>
<sequence>MRLPVAPAATALAASKTLLVTTNQRIMLAEYDGSNFTTKMDAAVAGVPSWVEFREPNLLYGPDEWGNGMYLWNLDVAAGTLSEPVAQATGSSGVVHMQFTPDGSRMVAPAYGAGAIDVYDTSDNQLKLLKTIPSTGKTGSHPQQTQAHPHQTVLDPTGRFFLVNDLGTDEILVIDSKDDAFSQTSAHKLEHDGCGPRHGAFFGEDHYMVLCEMGNVVVVLAVEYTDAEGIRFTQQAEYSTYADGAAPEGAAGGELVLADNMVDLYVSNRITGGDTDNIASFKAMPDATLKFAGSTSTGGSRPRMFSMGKDGSELFVGNQDGDLALVAVTRQSDGSLADAFAASWAGDVFGSPSEMLGPQYVKQIA</sequence>
<name>A0ACC0UX11_9HYPO</name>
<accession>A0ACC0UX11</accession>
<comment type="caution">
    <text evidence="1">The sequence shown here is derived from an EMBL/GenBank/DDBJ whole genome shotgun (WGS) entry which is preliminary data.</text>
</comment>
<protein>
    <submittedName>
        <fullName evidence="1">Uncharacterized protein</fullName>
    </submittedName>
</protein>
<gene>
    <name evidence="1" type="ORF">N3K66_007608</name>
</gene>
<dbReference type="Proteomes" id="UP001163324">
    <property type="component" value="Chromosome 7"/>
</dbReference>
<reference evidence="1" key="1">
    <citation type="submission" date="2022-10" db="EMBL/GenBank/DDBJ databases">
        <title>Complete Genome of Trichothecium roseum strain YXFP-22015, a Plant Pathogen Isolated from Citrus.</title>
        <authorList>
            <person name="Wang Y."/>
            <person name="Zhu L."/>
        </authorList>
    </citation>
    <scope>NUCLEOTIDE SEQUENCE</scope>
    <source>
        <strain evidence="1">YXFP-22015</strain>
    </source>
</reference>
<dbReference type="EMBL" id="CM047946">
    <property type="protein sequence ID" value="KAI9897752.1"/>
    <property type="molecule type" value="Genomic_DNA"/>
</dbReference>
<keyword evidence="2" id="KW-1185">Reference proteome</keyword>
<organism evidence="1 2">
    <name type="scientific">Trichothecium roseum</name>
    <dbReference type="NCBI Taxonomy" id="47278"/>
    <lineage>
        <taxon>Eukaryota</taxon>
        <taxon>Fungi</taxon>
        <taxon>Dikarya</taxon>
        <taxon>Ascomycota</taxon>
        <taxon>Pezizomycotina</taxon>
        <taxon>Sordariomycetes</taxon>
        <taxon>Hypocreomycetidae</taxon>
        <taxon>Hypocreales</taxon>
        <taxon>Hypocreales incertae sedis</taxon>
        <taxon>Trichothecium</taxon>
    </lineage>
</organism>
<evidence type="ECO:0000313" key="2">
    <source>
        <dbReference type="Proteomes" id="UP001163324"/>
    </source>
</evidence>
<proteinExistence type="predicted"/>